<evidence type="ECO:0000259" key="1">
    <source>
        <dbReference type="Pfam" id="PF13358"/>
    </source>
</evidence>
<dbReference type="InterPro" id="IPR036397">
    <property type="entry name" value="RNaseH_sf"/>
</dbReference>
<dbReference type="PANTHER" id="PTHR46564:SF1">
    <property type="entry name" value="TRANSPOSASE"/>
    <property type="match status" value="1"/>
</dbReference>
<name>A0A0C9ZY54_9AGAM</name>
<keyword evidence="3" id="KW-1185">Reference proteome</keyword>
<protein>
    <recommendedName>
        <fullName evidence="1">Tc1-like transposase DDE domain-containing protein</fullName>
    </recommendedName>
</protein>
<organism evidence="2 3">
    <name type="scientific">Pisolithus microcarpus 441</name>
    <dbReference type="NCBI Taxonomy" id="765257"/>
    <lineage>
        <taxon>Eukaryota</taxon>
        <taxon>Fungi</taxon>
        <taxon>Dikarya</taxon>
        <taxon>Basidiomycota</taxon>
        <taxon>Agaricomycotina</taxon>
        <taxon>Agaricomycetes</taxon>
        <taxon>Agaricomycetidae</taxon>
        <taxon>Boletales</taxon>
        <taxon>Sclerodermatineae</taxon>
        <taxon>Pisolithaceae</taxon>
        <taxon>Pisolithus</taxon>
    </lineage>
</organism>
<accession>A0A0C9ZY54</accession>
<gene>
    <name evidence="2" type="ORF">PISMIDRAFT_98105</name>
</gene>
<dbReference type="Proteomes" id="UP000054018">
    <property type="component" value="Unassembled WGS sequence"/>
</dbReference>
<dbReference type="OrthoDB" id="2142724at2759"/>
<feature type="domain" description="Tc1-like transposase DDE" evidence="1">
    <location>
        <begin position="17"/>
        <end position="127"/>
    </location>
</feature>
<evidence type="ECO:0000313" key="3">
    <source>
        <dbReference type="Proteomes" id="UP000054018"/>
    </source>
</evidence>
<dbReference type="EMBL" id="KN833714">
    <property type="protein sequence ID" value="KIK24628.1"/>
    <property type="molecule type" value="Genomic_DNA"/>
</dbReference>
<evidence type="ECO:0000313" key="2">
    <source>
        <dbReference type="EMBL" id="KIK24628.1"/>
    </source>
</evidence>
<dbReference type="AlphaFoldDB" id="A0A0C9ZY54"/>
<sequence length="131" mass="15023">MTYMNQIAEEVPDSNMLVFINEAVRDKCTLSRRYGCSHQGLCCIAQRCFIHGTHYSILPALTLNGIIAYDIVEGLHQGTCDFVKFLKEQVMPFTNPYPSPHSVLVMDNCHIHRGDEIWHIVKEGNHKLYPF</sequence>
<proteinExistence type="predicted"/>
<dbReference type="GO" id="GO:0003676">
    <property type="term" value="F:nucleic acid binding"/>
    <property type="evidence" value="ECO:0007669"/>
    <property type="project" value="InterPro"/>
</dbReference>
<dbReference type="Gene3D" id="3.30.420.10">
    <property type="entry name" value="Ribonuclease H-like superfamily/Ribonuclease H"/>
    <property type="match status" value="1"/>
</dbReference>
<dbReference type="HOGENOM" id="CLU_056788_11_2_1"/>
<dbReference type="InterPro" id="IPR038717">
    <property type="entry name" value="Tc1-like_DDE_dom"/>
</dbReference>
<dbReference type="PANTHER" id="PTHR46564">
    <property type="entry name" value="TRANSPOSASE"/>
    <property type="match status" value="1"/>
</dbReference>
<dbReference type="Pfam" id="PF13358">
    <property type="entry name" value="DDE_3"/>
    <property type="match status" value="1"/>
</dbReference>
<reference evidence="3" key="2">
    <citation type="submission" date="2015-01" db="EMBL/GenBank/DDBJ databases">
        <title>Evolutionary Origins and Diversification of the Mycorrhizal Mutualists.</title>
        <authorList>
            <consortium name="DOE Joint Genome Institute"/>
            <consortium name="Mycorrhizal Genomics Consortium"/>
            <person name="Kohler A."/>
            <person name="Kuo A."/>
            <person name="Nagy L.G."/>
            <person name="Floudas D."/>
            <person name="Copeland A."/>
            <person name="Barry K.W."/>
            <person name="Cichocki N."/>
            <person name="Veneault-Fourrey C."/>
            <person name="LaButti K."/>
            <person name="Lindquist E.A."/>
            <person name="Lipzen A."/>
            <person name="Lundell T."/>
            <person name="Morin E."/>
            <person name="Murat C."/>
            <person name="Riley R."/>
            <person name="Ohm R."/>
            <person name="Sun H."/>
            <person name="Tunlid A."/>
            <person name="Henrissat B."/>
            <person name="Grigoriev I.V."/>
            <person name="Hibbett D.S."/>
            <person name="Martin F."/>
        </authorList>
    </citation>
    <scope>NUCLEOTIDE SEQUENCE [LARGE SCALE GENOMIC DNA]</scope>
    <source>
        <strain evidence="3">441</strain>
    </source>
</reference>
<reference evidence="2 3" key="1">
    <citation type="submission" date="2014-04" db="EMBL/GenBank/DDBJ databases">
        <authorList>
            <consortium name="DOE Joint Genome Institute"/>
            <person name="Kuo A."/>
            <person name="Kohler A."/>
            <person name="Costa M.D."/>
            <person name="Nagy L.G."/>
            <person name="Floudas D."/>
            <person name="Copeland A."/>
            <person name="Barry K.W."/>
            <person name="Cichocki N."/>
            <person name="Veneault-Fourrey C."/>
            <person name="LaButti K."/>
            <person name="Lindquist E.A."/>
            <person name="Lipzen A."/>
            <person name="Lundell T."/>
            <person name="Morin E."/>
            <person name="Murat C."/>
            <person name="Sun H."/>
            <person name="Tunlid A."/>
            <person name="Henrissat B."/>
            <person name="Grigoriev I.V."/>
            <person name="Hibbett D.S."/>
            <person name="Martin F."/>
            <person name="Nordberg H.P."/>
            <person name="Cantor M.N."/>
            <person name="Hua S.X."/>
        </authorList>
    </citation>
    <scope>NUCLEOTIDE SEQUENCE [LARGE SCALE GENOMIC DNA]</scope>
    <source>
        <strain evidence="2 3">441</strain>
    </source>
</reference>